<dbReference type="Proteomes" id="UP000187406">
    <property type="component" value="Unassembled WGS sequence"/>
</dbReference>
<dbReference type="OrthoDB" id="1932741at2759"/>
<evidence type="ECO:0000313" key="2">
    <source>
        <dbReference type="Proteomes" id="UP000187406"/>
    </source>
</evidence>
<protein>
    <recommendedName>
        <fullName evidence="3">Exo_endo_phos domain-containing protein</fullName>
    </recommendedName>
</protein>
<evidence type="ECO:0008006" key="3">
    <source>
        <dbReference type="Google" id="ProtNLM"/>
    </source>
</evidence>
<sequence length="107" mass="12166">MERNINIQVAKENSTTASDMAKTINYRQFRKLGLPVSLLLPPGTVKAASNITVAINVATTIHAQRGTKHNRNYRSRRDLWKDLIFNAHIASSVPWLIMRDFNVSRHP</sequence>
<dbReference type="AlphaFoldDB" id="A0A1Q3C2P8"/>
<accession>A0A1Q3C2P8</accession>
<comment type="caution">
    <text evidence="1">The sequence shown here is derived from an EMBL/GenBank/DDBJ whole genome shotgun (WGS) entry which is preliminary data.</text>
</comment>
<dbReference type="EMBL" id="BDDD01001232">
    <property type="protein sequence ID" value="GAV74402.1"/>
    <property type="molecule type" value="Genomic_DNA"/>
</dbReference>
<gene>
    <name evidence="1" type="ORF">CFOL_v3_17882</name>
</gene>
<organism evidence="1 2">
    <name type="scientific">Cephalotus follicularis</name>
    <name type="common">Albany pitcher plant</name>
    <dbReference type="NCBI Taxonomy" id="3775"/>
    <lineage>
        <taxon>Eukaryota</taxon>
        <taxon>Viridiplantae</taxon>
        <taxon>Streptophyta</taxon>
        <taxon>Embryophyta</taxon>
        <taxon>Tracheophyta</taxon>
        <taxon>Spermatophyta</taxon>
        <taxon>Magnoliopsida</taxon>
        <taxon>eudicotyledons</taxon>
        <taxon>Gunneridae</taxon>
        <taxon>Pentapetalae</taxon>
        <taxon>rosids</taxon>
        <taxon>fabids</taxon>
        <taxon>Oxalidales</taxon>
        <taxon>Cephalotaceae</taxon>
        <taxon>Cephalotus</taxon>
    </lineage>
</organism>
<dbReference type="InParanoid" id="A0A1Q3C2P8"/>
<name>A0A1Q3C2P8_CEPFO</name>
<reference evidence="2" key="1">
    <citation type="submission" date="2016-04" db="EMBL/GenBank/DDBJ databases">
        <title>Cephalotus genome sequencing.</title>
        <authorList>
            <person name="Fukushima K."/>
            <person name="Hasebe M."/>
            <person name="Fang X."/>
        </authorList>
    </citation>
    <scope>NUCLEOTIDE SEQUENCE [LARGE SCALE GENOMIC DNA]</scope>
    <source>
        <strain evidence="2">cv. St1</strain>
    </source>
</reference>
<evidence type="ECO:0000313" key="1">
    <source>
        <dbReference type="EMBL" id="GAV74402.1"/>
    </source>
</evidence>
<proteinExistence type="predicted"/>
<keyword evidence="2" id="KW-1185">Reference proteome</keyword>